<comment type="caution">
    <text evidence="1">The sequence shown here is derived from an EMBL/GenBank/DDBJ whole genome shotgun (WGS) entry which is preliminary data.</text>
</comment>
<evidence type="ECO:0000313" key="2">
    <source>
        <dbReference type="Proteomes" id="UP000622552"/>
    </source>
</evidence>
<gene>
    <name evidence="1" type="ORF">IW245_001774</name>
</gene>
<evidence type="ECO:0000313" key="1">
    <source>
        <dbReference type="EMBL" id="MBG6135580.1"/>
    </source>
</evidence>
<accession>A0A8J7GBM5</accession>
<evidence type="ECO:0008006" key="3">
    <source>
        <dbReference type="Google" id="ProtNLM"/>
    </source>
</evidence>
<dbReference type="InterPro" id="IPR047715">
    <property type="entry name" value="EboA_dom"/>
</dbReference>
<dbReference type="NCBIfam" id="NF035938">
    <property type="entry name" value="EboA_domain"/>
    <property type="match status" value="1"/>
</dbReference>
<protein>
    <recommendedName>
        <fullName evidence="3">Sugar phosphate isomerase</fullName>
    </recommendedName>
</protein>
<reference evidence="1" key="1">
    <citation type="submission" date="2020-11" db="EMBL/GenBank/DDBJ databases">
        <title>Sequencing the genomes of 1000 actinobacteria strains.</title>
        <authorList>
            <person name="Klenk H.-P."/>
        </authorList>
    </citation>
    <scope>NUCLEOTIDE SEQUENCE</scope>
    <source>
        <strain evidence="1">DSM 45356</strain>
    </source>
</reference>
<dbReference type="AlphaFoldDB" id="A0A8J7GBM5"/>
<keyword evidence="2" id="KW-1185">Reference proteome</keyword>
<sequence length="188" mass="19915">MIPAPPASPWLDAALDRVAVEPASIATLFPAVGRHVGRDPLTEGWRTDDAARALLLTALPPRAVVGEVRALYRYGDADEKRAVLLALPALLVGDRCADLLGDALRTNDTRLVGAALGPYAAHLEAAAWRHGVLKCVFMGVPLSVVHDLTERADAELAEMLGGLADERAAAGRSVPDDALALLHILRSR</sequence>
<dbReference type="RefSeq" id="WP_197002671.1">
    <property type="nucleotide sequence ID" value="NZ_BONS01000002.1"/>
</dbReference>
<proteinExistence type="predicted"/>
<organism evidence="1 2">
    <name type="scientific">Longispora fulva</name>
    <dbReference type="NCBI Taxonomy" id="619741"/>
    <lineage>
        <taxon>Bacteria</taxon>
        <taxon>Bacillati</taxon>
        <taxon>Actinomycetota</taxon>
        <taxon>Actinomycetes</taxon>
        <taxon>Micromonosporales</taxon>
        <taxon>Micromonosporaceae</taxon>
        <taxon>Longispora</taxon>
    </lineage>
</organism>
<dbReference type="EMBL" id="JADOUF010000001">
    <property type="protein sequence ID" value="MBG6135580.1"/>
    <property type="molecule type" value="Genomic_DNA"/>
</dbReference>
<dbReference type="Proteomes" id="UP000622552">
    <property type="component" value="Unassembled WGS sequence"/>
</dbReference>
<name>A0A8J7GBM5_9ACTN</name>